<dbReference type="SUPFAM" id="SSF54695">
    <property type="entry name" value="POZ domain"/>
    <property type="match status" value="1"/>
</dbReference>
<proteinExistence type="predicted"/>
<dbReference type="CDD" id="cd14733">
    <property type="entry name" value="BACK"/>
    <property type="match status" value="1"/>
</dbReference>
<dbReference type="Gene3D" id="1.25.40.420">
    <property type="match status" value="1"/>
</dbReference>
<dbReference type="GO" id="GO:0042542">
    <property type="term" value="P:response to hydrogen peroxide"/>
    <property type="evidence" value="ECO:0007669"/>
    <property type="project" value="UniProtKB-ARBA"/>
</dbReference>
<reference evidence="7" key="1">
    <citation type="journal article" date="2023" name="Plant J.">
        <title>The genome of the king protea, Protea cynaroides.</title>
        <authorList>
            <person name="Chang J."/>
            <person name="Duong T.A."/>
            <person name="Schoeman C."/>
            <person name="Ma X."/>
            <person name="Roodt D."/>
            <person name="Barker N."/>
            <person name="Li Z."/>
            <person name="Van de Peer Y."/>
            <person name="Mizrachi E."/>
        </authorList>
    </citation>
    <scope>NUCLEOTIDE SEQUENCE</scope>
    <source>
        <tissue evidence="7">Young leaves</tissue>
    </source>
</reference>
<keyword evidence="8" id="KW-1185">Reference proteome</keyword>
<dbReference type="InterPro" id="IPR035898">
    <property type="entry name" value="TAZ_dom_sf"/>
</dbReference>
<dbReference type="OrthoDB" id="6359816at2759"/>
<evidence type="ECO:0000256" key="2">
    <source>
        <dbReference type="ARBA" id="ARBA00022723"/>
    </source>
</evidence>
<dbReference type="InterPro" id="IPR000197">
    <property type="entry name" value="Znf_TAZ"/>
</dbReference>
<dbReference type="GO" id="GO:0008270">
    <property type="term" value="F:zinc ion binding"/>
    <property type="evidence" value="ECO:0007669"/>
    <property type="project" value="UniProtKB-KW"/>
</dbReference>
<dbReference type="Proteomes" id="UP001141806">
    <property type="component" value="Unassembled WGS sequence"/>
</dbReference>
<dbReference type="EMBL" id="JAMYWD010000009">
    <property type="protein sequence ID" value="KAJ4961083.1"/>
    <property type="molecule type" value="Genomic_DNA"/>
</dbReference>
<dbReference type="GO" id="GO:0006355">
    <property type="term" value="P:regulation of DNA-templated transcription"/>
    <property type="evidence" value="ECO:0007669"/>
    <property type="project" value="UniProtKB-ARBA"/>
</dbReference>
<evidence type="ECO:0000256" key="5">
    <source>
        <dbReference type="ARBA" id="ARBA00022833"/>
    </source>
</evidence>
<dbReference type="AlphaFoldDB" id="A0A9Q0K4G2"/>
<dbReference type="InterPro" id="IPR044513">
    <property type="entry name" value="BT1/2/3/4/5"/>
</dbReference>
<dbReference type="Gene3D" id="3.30.710.10">
    <property type="entry name" value="Potassium Channel Kv1.1, Chain A"/>
    <property type="match status" value="1"/>
</dbReference>
<evidence type="ECO:0000259" key="6">
    <source>
        <dbReference type="PROSITE" id="PS50097"/>
    </source>
</evidence>
<accession>A0A9Q0K4G2</accession>
<evidence type="ECO:0000256" key="3">
    <source>
        <dbReference type="ARBA" id="ARBA00022771"/>
    </source>
</evidence>
<sequence length="375" mass="42837">MEDGQTMTVSPIKFPSAHSSCSSGYYCALSTGTSCGKFSVSEADVQILASGGLKIPVHASVLASVSSVLENNLDRPRKGRNSEKIIPILGVPCDAVLAFVRYLYSSRCSEDEMDKFGIHLLTLSHVYLIRPLKQRCTRGLAARLTADNVVDVLQLARLCDAPDLKVKCMKLLSNDFKAVEKTEGWKFLQNHDPWLELEILQFLDDAESRKKRRNREREAQSLYLQLSEAMECLAHICTEGCTCVGPYDKELSRNKEPCQRFSTCQSLQLLIRHFATCSIRVSGGCRQCKRMWQLFRLHSSLCECDQVSDTCKVPLCREFKLKKQLRKKGDDRRWRLLVRKVMAARIMSWLSLPMPMRKQWEPTRLEHQERRQGGR</sequence>
<gene>
    <name evidence="7" type="ORF">NE237_020993</name>
</gene>
<dbReference type="SUPFAM" id="SSF57933">
    <property type="entry name" value="TAZ domain"/>
    <property type="match status" value="1"/>
</dbReference>
<keyword evidence="3" id="KW-0863">Zinc-finger</keyword>
<evidence type="ECO:0000256" key="1">
    <source>
        <dbReference type="ARBA" id="ARBA00004906"/>
    </source>
</evidence>
<dbReference type="PANTHER" id="PTHR46287:SF4">
    <property type="entry name" value="BTB_POZ AND TAZ DOMAIN-CONTAINING PROTEIN 2"/>
    <property type="match status" value="1"/>
</dbReference>
<dbReference type="Pfam" id="PF00651">
    <property type="entry name" value="BTB"/>
    <property type="match status" value="1"/>
</dbReference>
<keyword evidence="2" id="KW-0479">Metal-binding</keyword>
<dbReference type="GO" id="GO:0005634">
    <property type="term" value="C:nucleus"/>
    <property type="evidence" value="ECO:0007669"/>
    <property type="project" value="TreeGrafter"/>
</dbReference>
<dbReference type="SMART" id="SM00551">
    <property type="entry name" value="ZnF_TAZ"/>
    <property type="match status" value="1"/>
</dbReference>
<feature type="domain" description="BTB" evidence="6">
    <location>
        <begin position="43"/>
        <end position="112"/>
    </location>
</feature>
<comment type="caution">
    <text evidence="7">The sequence shown here is derived from an EMBL/GenBank/DDBJ whole genome shotgun (WGS) entry which is preliminary data.</text>
</comment>
<dbReference type="Pfam" id="PF02135">
    <property type="entry name" value="zf-TAZ"/>
    <property type="match status" value="1"/>
</dbReference>
<organism evidence="7 8">
    <name type="scientific">Protea cynaroides</name>
    <dbReference type="NCBI Taxonomy" id="273540"/>
    <lineage>
        <taxon>Eukaryota</taxon>
        <taxon>Viridiplantae</taxon>
        <taxon>Streptophyta</taxon>
        <taxon>Embryophyta</taxon>
        <taxon>Tracheophyta</taxon>
        <taxon>Spermatophyta</taxon>
        <taxon>Magnoliopsida</taxon>
        <taxon>Proteales</taxon>
        <taxon>Proteaceae</taxon>
        <taxon>Protea</taxon>
    </lineage>
</organism>
<dbReference type="PROSITE" id="PS50097">
    <property type="entry name" value="BTB"/>
    <property type="match status" value="1"/>
</dbReference>
<dbReference type="FunFam" id="1.20.1020.10:FF:000004">
    <property type="entry name" value="BTB/POZ and TAZ domain-containing protein 2"/>
    <property type="match status" value="1"/>
</dbReference>
<evidence type="ECO:0000256" key="4">
    <source>
        <dbReference type="ARBA" id="ARBA00022786"/>
    </source>
</evidence>
<evidence type="ECO:0000313" key="7">
    <source>
        <dbReference type="EMBL" id="KAJ4961083.1"/>
    </source>
</evidence>
<keyword evidence="5" id="KW-0862">Zinc</keyword>
<dbReference type="FunFam" id="1.25.40.420:FF:000012">
    <property type="entry name" value="BTB/POZ and TAZ domain-containing protein 2"/>
    <property type="match status" value="1"/>
</dbReference>
<protein>
    <recommendedName>
        <fullName evidence="6">BTB domain-containing protein</fullName>
    </recommendedName>
</protein>
<dbReference type="InterPro" id="IPR011333">
    <property type="entry name" value="SKP1/BTB/POZ_sf"/>
</dbReference>
<name>A0A9Q0K4G2_9MAGN</name>
<evidence type="ECO:0000313" key="8">
    <source>
        <dbReference type="Proteomes" id="UP001141806"/>
    </source>
</evidence>
<dbReference type="InterPro" id="IPR000210">
    <property type="entry name" value="BTB/POZ_dom"/>
</dbReference>
<keyword evidence="4" id="KW-0833">Ubl conjugation pathway</keyword>
<dbReference type="GO" id="GO:0009751">
    <property type="term" value="P:response to salicylic acid"/>
    <property type="evidence" value="ECO:0007669"/>
    <property type="project" value="UniProtKB-ARBA"/>
</dbReference>
<dbReference type="GO" id="GO:0005516">
    <property type="term" value="F:calmodulin binding"/>
    <property type="evidence" value="ECO:0007669"/>
    <property type="project" value="UniProtKB-ARBA"/>
</dbReference>
<dbReference type="GO" id="GO:0009725">
    <property type="term" value="P:response to hormone"/>
    <property type="evidence" value="ECO:0007669"/>
    <property type="project" value="UniProtKB-ARBA"/>
</dbReference>
<comment type="pathway">
    <text evidence="1">Protein modification; protein ubiquitination.</text>
</comment>
<dbReference type="SMART" id="SM00225">
    <property type="entry name" value="BTB"/>
    <property type="match status" value="1"/>
</dbReference>
<dbReference type="PANTHER" id="PTHR46287">
    <property type="entry name" value="BTB/POZ AND TAZ DOMAIN-CONTAINING PROTEIN 3-RELATED"/>
    <property type="match status" value="1"/>
</dbReference>
<dbReference type="Gene3D" id="1.20.1020.10">
    <property type="entry name" value="TAZ domain"/>
    <property type="match status" value="1"/>
</dbReference>